<accession>A0ABX3AHK4</accession>
<reference evidence="2 3" key="1">
    <citation type="submission" date="2016-08" db="EMBL/GenBank/DDBJ databases">
        <title>Characterization of Isolates of Eisenbergiella tayi Derived from Blood Cultures, Using Whole Genome Sequencing.</title>
        <authorList>
            <person name="Bernier A.-M."/>
            <person name="Burdz T."/>
            <person name="Wiebe D."/>
            <person name="Bernard K."/>
        </authorList>
    </citation>
    <scope>NUCLEOTIDE SEQUENCE [LARGE SCALE GENOMIC DNA]</scope>
    <source>
        <strain evidence="2 3">NML120146</strain>
    </source>
</reference>
<evidence type="ECO:0000313" key="3">
    <source>
        <dbReference type="Proteomes" id="UP000094869"/>
    </source>
</evidence>
<keyword evidence="3" id="KW-1185">Reference proteome</keyword>
<dbReference type="PANTHER" id="PTHR46401">
    <property type="entry name" value="GLYCOSYLTRANSFERASE WBBK-RELATED"/>
    <property type="match status" value="1"/>
</dbReference>
<evidence type="ECO:0000256" key="1">
    <source>
        <dbReference type="ARBA" id="ARBA00022679"/>
    </source>
</evidence>
<gene>
    <name evidence="2" type="ORF">BEI63_10395</name>
</gene>
<dbReference type="SUPFAM" id="SSF53756">
    <property type="entry name" value="UDP-Glycosyltransferase/glycogen phosphorylase"/>
    <property type="match status" value="1"/>
</dbReference>
<sequence>MKILMLVNWKVEYTSCTPKDKQPPDYVADGEKYWFFRYFPDEIQADVIDVRSFSALEHFEKNKLRFYIWQIFRILPRLKHYDVVLSHGMQSGIVLCLLRRMFGKGKYKHIVFDIGAFNSAKENGKALKLMQFASKSLDGVIYHTSGQKSYYEHCHPWLLDKSRFIPFGADTEFFSGELDEMSENSETPYILCIGFNKRDWDTLLKAYNRVETNVRLRMIGNSEIYSEDKRVTVLPPVTVTELRKQIAGSIFGVVPLEAFNYSFGQMTLLQQMAMGKAVIAADVPSLRDYVTDGSTALCYPAGDERLLAQKIQLLLEDSNYRDKIAAQGKKAVERQFNERVMAERIEEFIKEIGEIK</sequence>
<dbReference type="Gene3D" id="3.40.50.2000">
    <property type="entry name" value="Glycogen Phosphorylase B"/>
    <property type="match status" value="2"/>
</dbReference>
<keyword evidence="1" id="KW-0808">Transferase</keyword>
<dbReference type="PANTHER" id="PTHR46401:SF2">
    <property type="entry name" value="GLYCOSYLTRANSFERASE WBBK-RELATED"/>
    <property type="match status" value="1"/>
</dbReference>
<dbReference type="Pfam" id="PF13692">
    <property type="entry name" value="Glyco_trans_1_4"/>
    <property type="match status" value="1"/>
</dbReference>
<dbReference type="CDD" id="cd03801">
    <property type="entry name" value="GT4_PimA-like"/>
    <property type="match status" value="1"/>
</dbReference>
<dbReference type="Proteomes" id="UP000094869">
    <property type="component" value="Unassembled WGS sequence"/>
</dbReference>
<organism evidence="2 3">
    <name type="scientific">Eisenbergiella tayi</name>
    <dbReference type="NCBI Taxonomy" id="1432052"/>
    <lineage>
        <taxon>Bacteria</taxon>
        <taxon>Bacillati</taxon>
        <taxon>Bacillota</taxon>
        <taxon>Clostridia</taxon>
        <taxon>Lachnospirales</taxon>
        <taxon>Lachnospiraceae</taxon>
        <taxon>Eisenbergiella</taxon>
    </lineage>
</organism>
<comment type="caution">
    <text evidence="2">The sequence shown here is derived from an EMBL/GenBank/DDBJ whole genome shotgun (WGS) entry which is preliminary data.</text>
</comment>
<protein>
    <submittedName>
        <fullName evidence="2">Uncharacterized protein</fullName>
    </submittedName>
</protein>
<proteinExistence type="predicted"/>
<evidence type="ECO:0000313" key="2">
    <source>
        <dbReference type="EMBL" id="ODR57516.1"/>
    </source>
</evidence>
<dbReference type="RefSeq" id="WP_044968545.1">
    <property type="nucleotide sequence ID" value="NZ_JAQCZP010000010.1"/>
</dbReference>
<dbReference type="EMBL" id="MEHD01000021">
    <property type="protein sequence ID" value="ODR57516.1"/>
    <property type="molecule type" value="Genomic_DNA"/>
</dbReference>
<name>A0ABX3AHK4_9FIRM</name>